<dbReference type="GeneID" id="28765128"/>
<accession>A0A177BXV0</accession>
<dbReference type="Proteomes" id="UP000077069">
    <property type="component" value="Unassembled WGS sequence"/>
</dbReference>
<keyword evidence="7" id="KW-1185">Reference proteome</keyword>
<dbReference type="InterPro" id="IPR016166">
    <property type="entry name" value="FAD-bd_PCMH"/>
</dbReference>
<comment type="similarity">
    <text evidence="1">Belongs to the oxygen-dependent FAD-linked oxidoreductase family.</text>
</comment>
<keyword evidence="4" id="KW-0560">Oxidoreductase</keyword>
<sequence length="444" mass="47460">MSSGVSSSAVLAPTCVFAPTTADQVSFLVKTAVANSCKFAAKGGGHSAVPGAADVDNGILISFDNMKNISLQTASDGTKYAAVQPGLHWGDVYTYLDPLNVIPAVGRFYPVGTGLVLGAGFSFLGNEKGFATDSVYSFETVLANGSIVTVSQTNAPDLFKAMKGGGNNFAIVTRYNLRVFPGGKIAGGMVIAAEDQTEKWLDLTYDYATVQAVQEVKSHALPAMAWVQATDVAISETPVVYVVPGATQLPAIMSGWNNMTAISNTVRSVYPHELAQEYAAGFSNGQFQEQRVFTIKANRAEFAYIWYQFLAWARAMKDVPGFNILHCNMPVTPRMATAGLAYGGNSLGLDSNKDVLSVIYLGITMDTRDDSVVSSFRSLFTTLQSHSKSANLLHPWLFWNYAGIGQDVIASYGTASVANMKKVRTKYDPSGVFKTLVPGGFKLA</sequence>
<dbReference type="InParanoid" id="A0A177BXV0"/>
<gene>
    <name evidence="6" type="ORF">CC84DRAFT_1199931</name>
</gene>
<dbReference type="EMBL" id="KV441562">
    <property type="protein sequence ID" value="OAF99159.1"/>
    <property type="molecule type" value="Genomic_DNA"/>
</dbReference>
<dbReference type="InterPro" id="IPR050416">
    <property type="entry name" value="FAD-linked_Oxidoreductase"/>
</dbReference>
<dbReference type="Pfam" id="PF01565">
    <property type="entry name" value="FAD_binding_4"/>
    <property type="match status" value="1"/>
</dbReference>
<evidence type="ECO:0000313" key="7">
    <source>
        <dbReference type="Proteomes" id="UP000077069"/>
    </source>
</evidence>
<dbReference type="InterPro" id="IPR016169">
    <property type="entry name" value="FAD-bd_PCMH_sub2"/>
</dbReference>
<evidence type="ECO:0000313" key="6">
    <source>
        <dbReference type="EMBL" id="OAF99159.1"/>
    </source>
</evidence>
<evidence type="ECO:0000256" key="3">
    <source>
        <dbReference type="ARBA" id="ARBA00022827"/>
    </source>
</evidence>
<name>A0A177BXV0_9PLEO</name>
<evidence type="ECO:0000256" key="1">
    <source>
        <dbReference type="ARBA" id="ARBA00005466"/>
    </source>
</evidence>
<keyword evidence="2" id="KW-0285">Flavoprotein</keyword>
<dbReference type="PROSITE" id="PS51387">
    <property type="entry name" value="FAD_PCMH"/>
    <property type="match status" value="1"/>
</dbReference>
<protein>
    <submittedName>
        <fullName evidence="6">FAD-binding domain-containing protein</fullName>
    </submittedName>
</protein>
<evidence type="ECO:0000256" key="4">
    <source>
        <dbReference type="ARBA" id="ARBA00023002"/>
    </source>
</evidence>
<dbReference type="AlphaFoldDB" id="A0A177BXV0"/>
<dbReference type="PANTHER" id="PTHR42973:SF13">
    <property type="entry name" value="FAD-BINDING PCMH-TYPE DOMAIN-CONTAINING PROTEIN"/>
    <property type="match status" value="1"/>
</dbReference>
<dbReference type="OrthoDB" id="2151789at2759"/>
<dbReference type="Gene3D" id="3.30.465.10">
    <property type="match status" value="1"/>
</dbReference>
<dbReference type="RefSeq" id="XP_018029525.1">
    <property type="nucleotide sequence ID" value="XM_018181642.1"/>
</dbReference>
<dbReference type="GO" id="GO:0016491">
    <property type="term" value="F:oxidoreductase activity"/>
    <property type="evidence" value="ECO:0007669"/>
    <property type="project" value="UniProtKB-KW"/>
</dbReference>
<dbReference type="InterPro" id="IPR006094">
    <property type="entry name" value="Oxid_FAD_bind_N"/>
</dbReference>
<feature type="domain" description="FAD-binding PCMH-type" evidence="5">
    <location>
        <begin position="9"/>
        <end position="182"/>
    </location>
</feature>
<evidence type="ECO:0000256" key="2">
    <source>
        <dbReference type="ARBA" id="ARBA00022630"/>
    </source>
</evidence>
<proteinExistence type="inferred from homology"/>
<dbReference type="PANTHER" id="PTHR42973">
    <property type="entry name" value="BINDING OXIDOREDUCTASE, PUTATIVE (AFU_ORTHOLOGUE AFUA_1G17690)-RELATED"/>
    <property type="match status" value="1"/>
</dbReference>
<evidence type="ECO:0000259" key="5">
    <source>
        <dbReference type="PROSITE" id="PS51387"/>
    </source>
</evidence>
<dbReference type="STRING" id="1460663.A0A177BXV0"/>
<dbReference type="GO" id="GO:0071949">
    <property type="term" value="F:FAD binding"/>
    <property type="evidence" value="ECO:0007669"/>
    <property type="project" value="InterPro"/>
</dbReference>
<reference evidence="6 7" key="1">
    <citation type="submission" date="2016-05" db="EMBL/GenBank/DDBJ databases">
        <title>Comparative analysis of secretome profiles of manganese(II)-oxidizing ascomycete fungi.</title>
        <authorList>
            <consortium name="DOE Joint Genome Institute"/>
            <person name="Zeiner C.A."/>
            <person name="Purvine S.O."/>
            <person name="Zink E.M."/>
            <person name="Wu S."/>
            <person name="Pasa-Tolic L."/>
            <person name="Chaput D.L."/>
            <person name="Haridas S."/>
            <person name="Grigoriev I.V."/>
            <person name="Santelli C.M."/>
            <person name="Hansel C.M."/>
        </authorList>
    </citation>
    <scope>NUCLEOTIDE SEQUENCE [LARGE SCALE GENOMIC DNA]</scope>
    <source>
        <strain evidence="6 7">AP3s5-JAC2a</strain>
    </source>
</reference>
<dbReference type="SUPFAM" id="SSF56176">
    <property type="entry name" value="FAD-binding/transporter-associated domain-like"/>
    <property type="match status" value="1"/>
</dbReference>
<keyword evidence="3" id="KW-0274">FAD</keyword>
<organism evidence="6 7">
    <name type="scientific">Paraphaeosphaeria sporulosa</name>
    <dbReference type="NCBI Taxonomy" id="1460663"/>
    <lineage>
        <taxon>Eukaryota</taxon>
        <taxon>Fungi</taxon>
        <taxon>Dikarya</taxon>
        <taxon>Ascomycota</taxon>
        <taxon>Pezizomycotina</taxon>
        <taxon>Dothideomycetes</taxon>
        <taxon>Pleosporomycetidae</taxon>
        <taxon>Pleosporales</taxon>
        <taxon>Massarineae</taxon>
        <taxon>Didymosphaeriaceae</taxon>
        <taxon>Paraphaeosphaeria</taxon>
    </lineage>
</organism>
<dbReference type="InterPro" id="IPR036318">
    <property type="entry name" value="FAD-bd_PCMH-like_sf"/>
</dbReference>